<feature type="region of interest" description="Disordered" evidence="1">
    <location>
        <begin position="120"/>
        <end position="152"/>
    </location>
</feature>
<protein>
    <submittedName>
        <fullName evidence="2">Uncharacterized protein</fullName>
    </submittedName>
</protein>
<sequence length="257" mass="30335">MADQERPPFLPEQDYEDPNTISTYDFIYFVQDYTPFLREYLNYMHDTYLSEHEHLGYIGYYNSFIDICNEINTDHGDDGTFEQYRATLEPFMEWMTEECGHMNEYYDQHKRNANAQVDVGPTGVASRTRSKRPASGFEIPPSKRGTNVMTQGPTTQDAARIKLSDGKEYTYGELKHMWDWNKNMTPYRHPYTEDDKNKIKELIDFATKGGKKTIKKIIKKTIKKTRKNKRNARKTQKSIKTKATKVRKNKTNNKRRH</sequence>
<evidence type="ECO:0000313" key="2">
    <source>
        <dbReference type="EMBL" id="QHT82796.1"/>
    </source>
</evidence>
<organism evidence="2">
    <name type="scientific">viral metagenome</name>
    <dbReference type="NCBI Taxonomy" id="1070528"/>
    <lineage>
        <taxon>unclassified sequences</taxon>
        <taxon>metagenomes</taxon>
        <taxon>organismal metagenomes</taxon>
    </lineage>
</organism>
<dbReference type="AlphaFoldDB" id="A0A6C0HRN4"/>
<accession>A0A6C0HRN4</accession>
<dbReference type="EMBL" id="MN740004">
    <property type="protein sequence ID" value="QHT82796.1"/>
    <property type="molecule type" value="Genomic_DNA"/>
</dbReference>
<proteinExistence type="predicted"/>
<feature type="region of interest" description="Disordered" evidence="1">
    <location>
        <begin position="222"/>
        <end position="257"/>
    </location>
</feature>
<reference evidence="2" key="1">
    <citation type="journal article" date="2020" name="Nature">
        <title>Giant virus diversity and host interactions through global metagenomics.</title>
        <authorList>
            <person name="Schulz F."/>
            <person name="Roux S."/>
            <person name="Paez-Espino D."/>
            <person name="Jungbluth S."/>
            <person name="Walsh D.A."/>
            <person name="Denef V.J."/>
            <person name="McMahon K.D."/>
            <person name="Konstantinidis K.T."/>
            <person name="Eloe-Fadrosh E.A."/>
            <person name="Kyrpides N.C."/>
            <person name="Woyke T."/>
        </authorList>
    </citation>
    <scope>NUCLEOTIDE SEQUENCE</scope>
    <source>
        <strain evidence="2">GVMAG-M-3300023184-165</strain>
    </source>
</reference>
<name>A0A6C0HRN4_9ZZZZ</name>
<evidence type="ECO:0000256" key="1">
    <source>
        <dbReference type="SAM" id="MobiDB-lite"/>
    </source>
</evidence>